<feature type="transmembrane region" description="Helical" evidence="14">
    <location>
        <begin position="187"/>
        <end position="207"/>
    </location>
</feature>
<dbReference type="RefSeq" id="WP_132807206.1">
    <property type="nucleotide sequence ID" value="NZ_SMAK01000008.1"/>
</dbReference>
<accession>A0A4R3M5Z5</accession>
<evidence type="ECO:0000256" key="7">
    <source>
        <dbReference type="ARBA" id="ARBA00022801"/>
    </source>
</evidence>
<comment type="caution">
    <text evidence="15">The sequence shown here is derived from an EMBL/GenBank/DDBJ whole genome shotgun (WGS) entry which is preliminary data.</text>
</comment>
<keyword evidence="7 14" id="KW-0378">Hydrolase</keyword>
<reference evidence="15 16" key="1">
    <citation type="submission" date="2019-03" db="EMBL/GenBank/DDBJ databases">
        <title>Genomic Encyclopedia of Type Strains, Phase IV (KMG-IV): sequencing the most valuable type-strain genomes for metagenomic binning, comparative biology and taxonomic classification.</title>
        <authorList>
            <person name="Goeker M."/>
        </authorList>
    </citation>
    <scope>NUCLEOTIDE SEQUENCE [LARGE SCALE GENOMIC DNA]</scope>
    <source>
        <strain evidence="15 16">DSM 19345</strain>
    </source>
</reference>
<evidence type="ECO:0000256" key="1">
    <source>
        <dbReference type="ARBA" id="ARBA00004651"/>
    </source>
</evidence>
<dbReference type="GO" id="GO:0005886">
    <property type="term" value="C:plasma membrane"/>
    <property type="evidence" value="ECO:0007669"/>
    <property type="project" value="UniProtKB-SubCell"/>
</dbReference>
<sequence>MTADQLVVLAVIQGLTEFLPVSSSGHLNLVHLLMNYPDQGVAIDVAIHLGSLVAVVTYFWRDMLFLLGGVRDVVLLRRSEPARLLLLLALASVPLVVFGFIMVKTGLVESVRSLEVIAWTTVIFALVLWACDRLGGTGRAFAETRISDAVWVGLAQCISLIPGVSRSGITMSASRALGYERTEAARFSLLLSIPAILAVGAGTALELDGGAAQLVSSDALLAAGLSAVAAFVSIWFMVALLKRTTMLPFVVYRLGLGIVLLWFAYA</sequence>
<keyword evidence="9 14" id="KW-0472">Membrane</keyword>
<dbReference type="Pfam" id="PF02673">
    <property type="entry name" value="BacA"/>
    <property type="match status" value="1"/>
</dbReference>
<dbReference type="EMBL" id="SMAK01000008">
    <property type="protein sequence ID" value="TCT08804.1"/>
    <property type="molecule type" value="Genomic_DNA"/>
</dbReference>
<name>A0A4R3M5Z5_9HYPH</name>
<evidence type="ECO:0000256" key="4">
    <source>
        <dbReference type="ARBA" id="ARBA00021581"/>
    </source>
</evidence>
<keyword evidence="10 14" id="KW-0046">Antibiotic resistance</keyword>
<keyword evidence="14" id="KW-0133">Cell shape</keyword>
<evidence type="ECO:0000256" key="13">
    <source>
        <dbReference type="ARBA" id="ARBA00047594"/>
    </source>
</evidence>
<dbReference type="EC" id="3.6.1.27" evidence="3 14"/>
<evidence type="ECO:0000256" key="9">
    <source>
        <dbReference type="ARBA" id="ARBA00023136"/>
    </source>
</evidence>
<evidence type="ECO:0000256" key="11">
    <source>
        <dbReference type="ARBA" id="ARBA00032707"/>
    </source>
</evidence>
<evidence type="ECO:0000313" key="15">
    <source>
        <dbReference type="EMBL" id="TCT08804.1"/>
    </source>
</evidence>
<keyword evidence="8 14" id="KW-1133">Transmembrane helix</keyword>
<feature type="transmembrane region" description="Helical" evidence="14">
    <location>
        <begin position="81"/>
        <end position="101"/>
    </location>
</feature>
<dbReference type="GO" id="GO:0071555">
    <property type="term" value="P:cell wall organization"/>
    <property type="evidence" value="ECO:0007669"/>
    <property type="project" value="UniProtKB-KW"/>
</dbReference>
<keyword evidence="14" id="KW-0573">Peptidoglycan synthesis</keyword>
<dbReference type="OrthoDB" id="9808289at2"/>
<feature type="transmembrane region" description="Helical" evidence="14">
    <location>
        <begin position="113"/>
        <end position="131"/>
    </location>
</feature>
<comment type="miscellaneous">
    <text evidence="14">Bacitracin is thought to be involved in the inhibition of peptidoglycan synthesis by sequestering undecaprenyl diphosphate, thereby reducing the pool of lipid carrier available.</text>
</comment>
<comment type="catalytic activity">
    <reaction evidence="13 14">
        <text>di-trans,octa-cis-undecaprenyl diphosphate + H2O = di-trans,octa-cis-undecaprenyl phosphate + phosphate + H(+)</text>
        <dbReference type="Rhea" id="RHEA:28094"/>
        <dbReference type="ChEBI" id="CHEBI:15377"/>
        <dbReference type="ChEBI" id="CHEBI:15378"/>
        <dbReference type="ChEBI" id="CHEBI:43474"/>
        <dbReference type="ChEBI" id="CHEBI:58405"/>
        <dbReference type="ChEBI" id="CHEBI:60392"/>
        <dbReference type="EC" id="3.6.1.27"/>
    </reaction>
</comment>
<proteinExistence type="inferred from homology"/>
<dbReference type="PANTHER" id="PTHR30622">
    <property type="entry name" value="UNDECAPRENYL-DIPHOSPHATASE"/>
    <property type="match status" value="1"/>
</dbReference>
<protein>
    <recommendedName>
        <fullName evidence="4 14">Undecaprenyl-diphosphatase</fullName>
        <ecNumber evidence="3 14">3.6.1.27</ecNumber>
    </recommendedName>
    <alternativeName>
        <fullName evidence="12 14">Bacitracin resistance protein</fullName>
    </alternativeName>
    <alternativeName>
        <fullName evidence="11 14">Undecaprenyl pyrophosphate phosphatase</fullName>
    </alternativeName>
</protein>
<evidence type="ECO:0000313" key="16">
    <source>
        <dbReference type="Proteomes" id="UP000295678"/>
    </source>
</evidence>
<evidence type="ECO:0000256" key="3">
    <source>
        <dbReference type="ARBA" id="ARBA00012374"/>
    </source>
</evidence>
<dbReference type="PANTHER" id="PTHR30622:SF4">
    <property type="entry name" value="UNDECAPRENYL-DIPHOSPHATASE"/>
    <property type="match status" value="1"/>
</dbReference>
<keyword evidence="16" id="KW-1185">Reference proteome</keyword>
<gene>
    <name evidence="14" type="primary">uppP</name>
    <name evidence="15" type="ORF">EDC22_108117</name>
</gene>
<dbReference type="GO" id="GO:0046677">
    <property type="term" value="P:response to antibiotic"/>
    <property type="evidence" value="ECO:0007669"/>
    <property type="project" value="UniProtKB-UniRule"/>
</dbReference>
<feature type="transmembrane region" description="Helical" evidence="14">
    <location>
        <begin position="219"/>
        <end position="240"/>
    </location>
</feature>
<evidence type="ECO:0000256" key="12">
    <source>
        <dbReference type="ARBA" id="ARBA00032932"/>
    </source>
</evidence>
<evidence type="ECO:0000256" key="10">
    <source>
        <dbReference type="ARBA" id="ARBA00023251"/>
    </source>
</evidence>
<dbReference type="InterPro" id="IPR003824">
    <property type="entry name" value="UppP"/>
</dbReference>
<feature type="transmembrane region" description="Helical" evidence="14">
    <location>
        <begin position="247"/>
        <end position="265"/>
    </location>
</feature>
<evidence type="ECO:0000256" key="5">
    <source>
        <dbReference type="ARBA" id="ARBA00022475"/>
    </source>
</evidence>
<comment type="subcellular location">
    <subcellularLocation>
        <location evidence="1 14">Cell membrane</location>
        <topology evidence="1 14">Multi-pass membrane protein</topology>
    </subcellularLocation>
</comment>
<keyword evidence="6 14" id="KW-0812">Transmembrane</keyword>
<keyword evidence="14" id="KW-0961">Cell wall biogenesis/degradation</keyword>
<organism evidence="15 16">
    <name type="scientific">Tepidamorphus gemmatus</name>
    <dbReference type="NCBI Taxonomy" id="747076"/>
    <lineage>
        <taxon>Bacteria</taxon>
        <taxon>Pseudomonadati</taxon>
        <taxon>Pseudomonadota</taxon>
        <taxon>Alphaproteobacteria</taxon>
        <taxon>Hyphomicrobiales</taxon>
        <taxon>Tepidamorphaceae</taxon>
        <taxon>Tepidamorphus</taxon>
    </lineage>
</organism>
<evidence type="ECO:0000256" key="8">
    <source>
        <dbReference type="ARBA" id="ARBA00022989"/>
    </source>
</evidence>
<dbReference type="Proteomes" id="UP000295678">
    <property type="component" value="Unassembled WGS sequence"/>
</dbReference>
<evidence type="ECO:0000256" key="14">
    <source>
        <dbReference type="HAMAP-Rule" id="MF_01006"/>
    </source>
</evidence>
<feature type="transmembrane region" description="Helical" evidence="14">
    <location>
        <begin position="40"/>
        <end position="60"/>
    </location>
</feature>
<comment type="similarity">
    <text evidence="2 14">Belongs to the UppP family.</text>
</comment>
<comment type="function">
    <text evidence="14">Catalyzes the dephosphorylation of undecaprenyl diphosphate (UPP). Confers resistance to bacitracin.</text>
</comment>
<evidence type="ECO:0000256" key="2">
    <source>
        <dbReference type="ARBA" id="ARBA00010621"/>
    </source>
</evidence>
<dbReference type="GO" id="GO:0008360">
    <property type="term" value="P:regulation of cell shape"/>
    <property type="evidence" value="ECO:0007669"/>
    <property type="project" value="UniProtKB-KW"/>
</dbReference>
<dbReference type="AlphaFoldDB" id="A0A4R3M5Z5"/>
<dbReference type="HAMAP" id="MF_01006">
    <property type="entry name" value="Undec_diphosphatase"/>
    <property type="match status" value="1"/>
</dbReference>
<dbReference type="GO" id="GO:0009252">
    <property type="term" value="P:peptidoglycan biosynthetic process"/>
    <property type="evidence" value="ECO:0007669"/>
    <property type="project" value="UniProtKB-KW"/>
</dbReference>
<dbReference type="GO" id="GO:0050380">
    <property type="term" value="F:undecaprenyl-diphosphatase activity"/>
    <property type="evidence" value="ECO:0007669"/>
    <property type="project" value="UniProtKB-UniRule"/>
</dbReference>
<evidence type="ECO:0000256" key="6">
    <source>
        <dbReference type="ARBA" id="ARBA00022692"/>
    </source>
</evidence>
<keyword evidence="5 14" id="KW-1003">Cell membrane</keyword>